<dbReference type="RefSeq" id="WP_168673126.1">
    <property type="nucleotide sequence ID" value="NZ_JAAVTK010000005.1"/>
</dbReference>
<name>A0ABX1HH26_9BACT</name>
<keyword evidence="3" id="KW-1185">Reference proteome</keyword>
<evidence type="ECO:0000313" key="2">
    <source>
        <dbReference type="EMBL" id="NKI89502.1"/>
    </source>
</evidence>
<keyword evidence="1" id="KW-0472">Membrane</keyword>
<evidence type="ECO:0000313" key="3">
    <source>
        <dbReference type="Proteomes" id="UP000717634"/>
    </source>
</evidence>
<feature type="transmembrane region" description="Helical" evidence="1">
    <location>
        <begin position="31"/>
        <end position="58"/>
    </location>
</feature>
<protein>
    <submittedName>
        <fullName evidence="2">ABC-type xylose transport system permease subunit</fullName>
    </submittedName>
</protein>
<organism evidence="2 3">
    <name type="scientific">Hymenobacter artigasi</name>
    <dbReference type="NCBI Taxonomy" id="2719616"/>
    <lineage>
        <taxon>Bacteria</taxon>
        <taxon>Pseudomonadati</taxon>
        <taxon>Bacteroidota</taxon>
        <taxon>Cytophagia</taxon>
        <taxon>Cytophagales</taxon>
        <taxon>Hymenobacteraceae</taxon>
        <taxon>Hymenobacter</taxon>
    </lineage>
</organism>
<proteinExistence type="predicted"/>
<evidence type="ECO:0000256" key="1">
    <source>
        <dbReference type="SAM" id="Phobius"/>
    </source>
</evidence>
<accession>A0ABX1HH26</accession>
<dbReference type="Proteomes" id="UP000717634">
    <property type="component" value="Unassembled WGS sequence"/>
</dbReference>
<sequence>MESVKKLSLLDRVALPSPTFWRKVSAVGKAIGGLGLVLVAAPVALPAAVVSAAGYLVLVGSLTAGLSALTVAPEAAGTVSGANEEPADGAGTR</sequence>
<dbReference type="EMBL" id="JAAVTK010000005">
    <property type="protein sequence ID" value="NKI89502.1"/>
    <property type="molecule type" value="Genomic_DNA"/>
</dbReference>
<reference evidence="2 3" key="1">
    <citation type="submission" date="2020-03" db="EMBL/GenBank/DDBJ databases">
        <title>Genomic Encyclopedia of Type Strains, Phase IV (KMG-V): Genome sequencing to study the core and pangenomes of soil and plant-associated prokaryotes.</title>
        <authorList>
            <person name="Whitman W."/>
        </authorList>
    </citation>
    <scope>NUCLEOTIDE SEQUENCE [LARGE SCALE GENOMIC DNA]</scope>
    <source>
        <strain evidence="2 3">1B</strain>
    </source>
</reference>
<keyword evidence="1" id="KW-0812">Transmembrane</keyword>
<comment type="caution">
    <text evidence="2">The sequence shown here is derived from an EMBL/GenBank/DDBJ whole genome shotgun (WGS) entry which is preliminary data.</text>
</comment>
<keyword evidence="1" id="KW-1133">Transmembrane helix</keyword>
<gene>
    <name evidence="2" type="ORF">HBN54_002100</name>
</gene>